<evidence type="ECO:0000256" key="2">
    <source>
        <dbReference type="ARBA" id="ARBA00005097"/>
    </source>
</evidence>
<dbReference type="Gene3D" id="3.30.360.10">
    <property type="entry name" value="Dihydrodipicolinate Reductase, domain 2"/>
    <property type="match status" value="1"/>
</dbReference>
<comment type="catalytic activity">
    <reaction evidence="10">
        <text>L-aspartate 4-semialdehyde + phosphate + NADP(+) = 4-phospho-L-aspartate + NADPH + H(+)</text>
        <dbReference type="Rhea" id="RHEA:24284"/>
        <dbReference type="ChEBI" id="CHEBI:15378"/>
        <dbReference type="ChEBI" id="CHEBI:43474"/>
        <dbReference type="ChEBI" id="CHEBI:57535"/>
        <dbReference type="ChEBI" id="CHEBI:57783"/>
        <dbReference type="ChEBI" id="CHEBI:58349"/>
        <dbReference type="ChEBI" id="CHEBI:537519"/>
        <dbReference type="EC" id="1.2.1.11"/>
    </reaction>
    <physiologicalReaction direction="right-to-left" evidence="10">
        <dbReference type="Rhea" id="RHEA:24286"/>
    </physiologicalReaction>
</comment>
<evidence type="ECO:0000256" key="10">
    <source>
        <dbReference type="ARBA" id="ARBA00049864"/>
    </source>
</evidence>
<reference evidence="15 16" key="1">
    <citation type="journal article" date="2019" name="Fungal Biol. Biotechnol.">
        <title>Draft genome sequence of fastidious pathogen Ceratobasidium theobromae, which causes vascular-streak dieback in Theobroma cacao.</title>
        <authorList>
            <person name="Ali S.S."/>
            <person name="Asman A."/>
            <person name="Shao J."/>
            <person name="Firmansyah A.P."/>
            <person name="Susilo A.W."/>
            <person name="Rosmana A."/>
            <person name="McMahon P."/>
            <person name="Junaid M."/>
            <person name="Guest D."/>
            <person name="Kheng T.Y."/>
            <person name="Meinhardt L.W."/>
            <person name="Bailey B.A."/>
        </authorList>
    </citation>
    <scope>NUCLEOTIDE SEQUENCE [LARGE SCALE GENOMIC DNA]</scope>
    <source>
        <strain evidence="15 16">CT2</strain>
    </source>
</reference>
<dbReference type="GO" id="GO:0009088">
    <property type="term" value="P:threonine biosynthetic process"/>
    <property type="evidence" value="ECO:0007669"/>
    <property type="project" value="UniProtKB-UniPathway"/>
</dbReference>
<dbReference type="PANTHER" id="PTHR46718:SF1">
    <property type="entry name" value="ASPARTATE-SEMIALDEHYDE DEHYDROGENASE"/>
    <property type="match status" value="1"/>
</dbReference>
<dbReference type="InterPro" id="IPR036291">
    <property type="entry name" value="NAD(P)-bd_dom_sf"/>
</dbReference>
<feature type="compositionally biased region" description="Polar residues" evidence="13">
    <location>
        <begin position="474"/>
        <end position="492"/>
    </location>
</feature>
<dbReference type="GO" id="GO:0009086">
    <property type="term" value="P:methionine biosynthetic process"/>
    <property type="evidence" value="ECO:0007669"/>
    <property type="project" value="UniProtKB-KW"/>
</dbReference>
<evidence type="ECO:0000256" key="4">
    <source>
        <dbReference type="ARBA" id="ARBA00013120"/>
    </source>
</evidence>
<dbReference type="InterPro" id="IPR000319">
    <property type="entry name" value="Asp-semialdehyde_DH_CS"/>
</dbReference>
<evidence type="ECO:0000256" key="8">
    <source>
        <dbReference type="ARBA" id="ARBA00023002"/>
    </source>
</evidence>
<dbReference type="InterPro" id="IPR051823">
    <property type="entry name" value="ASADH-related"/>
</dbReference>
<comment type="pathway">
    <text evidence="2">Amino-acid biosynthesis; L-threonine biosynthesis; L-threonine from L-aspartate: step 2/5.</text>
</comment>
<gene>
    <name evidence="15" type="ORF">CTheo_2407</name>
</gene>
<evidence type="ECO:0000256" key="13">
    <source>
        <dbReference type="SAM" id="MobiDB-lite"/>
    </source>
</evidence>
<evidence type="ECO:0000256" key="9">
    <source>
        <dbReference type="ARBA" id="ARBA00023167"/>
    </source>
</evidence>
<keyword evidence="5" id="KW-0028">Amino-acid biosynthesis</keyword>
<evidence type="ECO:0000256" key="5">
    <source>
        <dbReference type="ARBA" id="ARBA00022605"/>
    </source>
</evidence>
<dbReference type="InterPro" id="IPR012280">
    <property type="entry name" value="Semialdhyde_DH_dimer_dom"/>
</dbReference>
<comment type="pathway">
    <text evidence="1">Amino-acid biosynthesis; L-methionine biosynthesis via de novo pathway; L-homoserine from L-aspartate: step 2/3.</text>
</comment>
<keyword evidence="7" id="KW-0521">NADP</keyword>
<dbReference type="Gene3D" id="3.40.50.720">
    <property type="entry name" value="NAD(P)-binding Rossmann-like Domain"/>
    <property type="match status" value="1"/>
</dbReference>
<evidence type="ECO:0000256" key="3">
    <source>
        <dbReference type="ARBA" id="ARBA00010584"/>
    </source>
</evidence>
<dbReference type="PROSITE" id="PS01103">
    <property type="entry name" value="ASD"/>
    <property type="match status" value="1"/>
</dbReference>
<dbReference type="GO" id="GO:0004073">
    <property type="term" value="F:aspartate-semialdehyde dehydrogenase activity"/>
    <property type="evidence" value="ECO:0007669"/>
    <property type="project" value="UniProtKB-EC"/>
</dbReference>
<dbReference type="OrthoDB" id="1894490at2759"/>
<dbReference type="UniPathway" id="UPA00050">
    <property type="reaction ID" value="UER00463"/>
</dbReference>
<organism evidence="15 16">
    <name type="scientific">Ceratobasidium theobromae</name>
    <dbReference type="NCBI Taxonomy" id="1582974"/>
    <lineage>
        <taxon>Eukaryota</taxon>
        <taxon>Fungi</taxon>
        <taxon>Dikarya</taxon>
        <taxon>Basidiomycota</taxon>
        <taxon>Agaricomycotina</taxon>
        <taxon>Agaricomycetes</taxon>
        <taxon>Cantharellales</taxon>
        <taxon>Ceratobasidiaceae</taxon>
        <taxon>Ceratobasidium</taxon>
    </lineage>
</organism>
<feature type="region of interest" description="Disordered" evidence="13">
    <location>
        <begin position="467"/>
        <end position="506"/>
    </location>
</feature>
<dbReference type="EMBL" id="SSOP01000024">
    <property type="protein sequence ID" value="KAB5594191.1"/>
    <property type="molecule type" value="Genomic_DNA"/>
</dbReference>
<name>A0A5N5QRL0_9AGAM</name>
<dbReference type="GO" id="GO:0046983">
    <property type="term" value="F:protein dimerization activity"/>
    <property type="evidence" value="ECO:0007669"/>
    <property type="project" value="InterPro"/>
</dbReference>
<dbReference type="NCBIfam" id="TIGR00978">
    <property type="entry name" value="asd_EA"/>
    <property type="match status" value="1"/>
</dbReference>
<evidence type="ECO:0000256" key="7">
    <source>
        <dbReference type="ARBA" id="ARBA00022857"/>
    </source>
</evidence>
<dbReference type="Pfam" id="PF02774">
    <property type="entry name" value="Semialdhyde_dhC"/>
    <property type="match status" value="1"/>
</dbReference>
<dbReference type="Pfam" id="PF01118">
    <property type="entry name" value="Semialdhyde_dh"/>
    <property type="match status" value="1"/>
</dbReference>
<dbReference type="PANTHER" id="PTHR46718">
    <property type="entry name" value="ASPARTATE-SEMIALDEHYDE DEHYDROGENASE"/>
    <property type="match status" value="1"/>
</dbReference>
<keyword evidence="8" id="KW-0560">Oxidoreductase</keyword>
<dbReference type="UniPathway" id="UPA00051">
    <property type="reaction ID" value="UER00464"/>
</dbReference>
<evidence type="ECO:0000256" key="12">
    <source>
        <dbReference type="ARBA" id="ARBA00050041"/>
    </source>
</evidence>
<dbReference type="SMART" id="SM00859">
    <property type="entry name" value="Semialdhyde_dh"/>
    <property type="match status" value="1"/>
</dbReference>
<dbReference type="GO" id="GO:0050661">
    <property type="term" value="F:NADP binding"/>
    <property type="evidence" value="ECO:0007669"/>
    <property type="project" value="InterPro"/>
</dbReference>
<dbReference type="FunFam" id="3.40.50.720:FF:000200">
    <property type="entry name" value="Aspartate-semialdehyde dehydrogenase"/>
    <property type="match status" value="1"/>
</dbReference>
<evidence type="ECO:0000313" key="16">
    <source>
        <dbReference type="Proteomes" id="UP000383932"/>
    </source>
</evidence>
<keyword evidence="6" id="KW-0791">Threonine biosynthesis</keyword>
<feature type="domain" description="Semialdehyde dehydrogenase NAD-binding" evidence="14">
    <location>
        <begin position="8"/>
        <end position="135"/>
    </location>
</feature>
<comment type="similarity">
    <text evidence="3">Belongs to the aspartate-semialdehyde dehydrogenase family.</text>
</comment>
<dbReference type="SUPFAM" id="SSF51735">
    <property type="entry name" value="NAD(P)-binding Rossmann-fold domains"/>
    <property type="match status" value="1"/>
</dbReference>
<evidence type="ECO:0000259" key="14">
    <source>
        <dbReference type="SMART" id="SM00859"/>
    </source>
</evidence>
<evidence type="ECO:0000256" key="11">
    <source>
        <dbReference type="ARBA" id="ARBA00049950"/>
    </source>
</evidence>
<dbReference type="CDD" id="cd02315">
    <property type="entry name" value="ScASADH_like_N"/>
    <property type="match status" value="1"/>
</dbReference>
<proteinExistence type="inferred from homology"/>
<keyword evidence="9" id="KW-0486">Methionine biosynthesis</keyword>
<accession>A0A5N5QRL0</accession>
<dbReference type="GO" id="GO:0051287">
    <property type="term" value="F:NAD binding"/>
    <property type="evidence" value="ECO:0007669"/>
    <property type="project" value="InterPro"/>
</dbReference>
<dbReference type="Proteomes" id="UP000383932">
    <property type="component" value="Unassembled WGS sequence"/>
</dbReference>
<keyword evidence="16" id="KW-1185">Reference proteome</keyword>
<comment type="caution">
    <text evidence="15">The sequence shown here is derived from an EMBL/GenBank/DDBJ whole genome shotgun (WGS) entry which is preliminary data.</text>
</comment>
<dbReference type="EC" id="1.2.1.11" evidence="4"/>
<dbReference type="GO" id="GO:0009089">
    <property type="term" value="P:lysine biosynthetic process via diaminopimelate"/>
    <property type="evidence" value="ECO:0007669"/>
    <property type="project" value="UniProtKB-UniPathway"/>
</dbReference>
<dbReference type="NCBIfam" id="NF006416">
    <property type="entry name" value="PRK08664.1"/>
    <property type="match status" value="1"/>
</dbReference>
<evidence type="ECO:0000313" key="15">
    <source>
        <dbReference type="EMBL" id="KAB5594191.1"/>
    </source>
</evidence>
<protein>
    <recommendedName>
        <fullName evidence="12">Aspartate-semialdehyde dehydrogenase</fullName>
        <ecNumber evidence="4">1.2.1.11</ecNumber>
    </recommendedName>
</protein>
<dbReference type="FunFam" id="3.30.360.10:FF:000016">
    <property type="entry name" value="Probable aspartate-semialdehyde dehydrogenase"/>
    <property type="match status" value="1"/>
</dbReference>
<evidence type="ECO:0000256" key="6">
    <source>
        <dbReference type="ARBA" id="ARBA00022697"/>
    </source>
</evidence>
<dbReference type="AlphaFoldDB" id="A0A5N5QRL0"/>
<evidence type="ECO:0000256" key="1">
    <source>
        <dbReference type="ARBA" id="ARBA00005021"/>
    </source>
</evidence>
<dbReference type="SUPFAM" id="SSF55347">
    <property type="entry name" value="Glyceraldehyde-3-phosphate dehydrogenase-like, C-terminal domain"/>
    <property type="match status" value="1"/>
</dbReference>
<comment type="function">
    <text evidence="11">Catalyzes the NADPH-dependent formation of L-aspartate 4-semialdehyde (L-ASA) by the reductive dephosphorylation of 4-phospho-L-aspartate. Mediates the second step in the biosynthesis of amino acids that derive from aspartate (the aspartate family of amino acids), including methioinine and threonine, the latter of which is a precursor to isoleucine.</text>
</comment>
<sequence length="506" mass="54531">MVTQKSVNVGILGATGTVGQRFILLLSTHPFFRIHALGASARSAGHSYAKAVRWKQSAPIPEVVRDMMVQECKPEGAFTECGVIFSGLDADVAGDIELAFRAAELAVFSNSKNHRRDPVVPLIVPLVNPTHLSIVPHQQSIQSPPLKRGFIVTNANCSTTGLVVPLAALEVAFGPLETVQVTTLQAISGAGYPGVPSLDILDNVVPYIGGEEEKMEWETGKILGGLAADAKSFEHHATHPLTVSATCFRVPVLDGHSESVSVRFHRRPPPSPEDAVAALREYKCEPQSLGCPSAPQQAIFVHDEPDRPQPRLDRDFQRGAGVNVGRVRKCPVLDIKFVVLSNNVCIGAATSSIINAEYAVAKDLGQLTRKTYDLGIGGYQKLNTQILEKETLPGEIPLMGRSQVLASDKIDGADGIQELSSRGVQLLPPYANAPFYFFTVVLRYVRGVDHPVGIAHAVTFHCSEVHPPNKQMPYRTTPTRLGSAQRPSSSIETGACERNAQKDGGK</sequence>
<dbReference type="InterPro" id="IPR005676">
    <property type="entry name" value="Asp_semi-ald_DH_pep-lack"/>
</dbReference>
<dbReference type="UniPathway" id="UPA00034">
    <property type="reaction ID" value="UER00016"/>
</dbReference>
<dbReference type="CDD" id="cd18130">
    <property type="entry name" value="ASADH_C_arch_fung_like"/>
    <property type="match status" value="1"/>
</dbReference>
<dbReference type="InterPro" id="IPR000534">
    <property type="entry name" value="Semialdehyde_DH_NAD-bd"/>
</dbReference>